<dbReference type="EMBL" id="SKBN01000417">
    <property type="protein sequence ID" value="TGJ78283.1"/>
    <property type="molecule type" value="Genomic_DNA"/>
</dbReference>
<dbReference type="AlphaFoldDB" id="A0A4Z0YHR1"/>
<evidence type="ECO:0000256" key="1">
    <source>
        <dbReference type="SAM" id="MobiDB-lite"/>
    </source>
</evidence>
<dbReference type="Pfam" id="PF25438">
    <property type="entry name" value="DUF7896"/>
    <property type="match status" value="1"/>
</dbReference>
<evidence type="ECO:0000313" key="4">
    <source>
        <dbReference type="Proteomes" id="UP000297716"/>
    </source>
</evidence>
<protein>
    <recommendedName>
        <fullName evidence="2">DUF7896 domain-containing protein</fullName>
    </recommendedName>
</protein>
<comment type="caution">
    <text evidence="3">The sequence shown here is derived from an EMBL/GenBank/DDBJ whole genome shotgun (WGS) entry which is preliminary data.</text>
</comment>
<reference evidence="3 4" key="1">
    <citation type="submission" date="2019-03" db="EMBL/GenBank/DDBJ databases">
        <title>Draft genome sequence of Xylaria hypoxylon DSM 108379, a ubiquitous saprotrophic-parasitic fungi on hardwood.</title>
        <authorList>
            <person name="Buettner E."/>
            <person name="Leonhardt S."/>
            <person name="Gebauer A.M."/>
            <person name="Liers C."/>
            <person name="Hofrichter M."/>
            <person name="Kellner H."/>
        </authorList>
    </citation>
    <scope>NUCLEOTIDE SEQUENCE [LARGE SCALE GENOMIC DNA]</scope>
    <source>
        <strain evidence="3 4">DSM 108379</strain>
    </source>
</reference>
<dbReference type="STRING" id="37992.A0A4Z0YHR1"/>
<dbReference type="InterPro" id="IPR057218">
    <property type="entry name" value="DUF7896"/>
</dbReference>
<feature type="region of interest" description="Disordered" evidence="1">
    <location>
        <begin position="515"/>
        <end position="534"/>
    </location>
</feature>
<evidence type="ECO:0000259" key="2">
    <source>
        <dbReference type="Pfam" id="PF25438"/>
    </source>
</evidence>
<proteinExistence type="predicted"/>
<evidence type="ECO:0000313" key="3">
    <source>
        <dbReference type="EMBL" id="TGJ78283.1"/>
    </source>
</evidence>
<dbReference type="OrthoDB" id="5865767at2759"/>
<keyword evidence="4" id="KW-1185">Reference proteome</keyword>
<dbReference type="PANTHER" id="PTHR42031">
    <property type="entry name" value="KEY LIME PATHOGENICITY PROTEIN"/>
    <property type="match status" value="1"/>
</dbReference>
<feature type="region of interest" description="Disordered" evidence="1">
    <location>
        <begin position="675"/>
        <end position="703"/>
    </location>
</feature>
<feature type="compositionally biased region" description="Acidic residues" evidence="1">
    <location>
        <begin position="678"/>
        <end position="694"/>
    </location>
</feature>
<feature type="region of interest" description="Disordered" evidence="1">
    <location>
        <begin position="630"/>
        <end position="650"/>
    </location>
</feature>
<feature type="compositionally biased region" description="Acidic residues" evidence="1">
    <location>
        <begin position="279"/>
        <end position="288"/>
    </location>
</feature>
<dbReference type="PANTHER" id="PTHR42031:SF1">
    <property type="entry name" value="KEY LIME PATHOGENICITY PROTEIN"/>
    <property type="match status" value="1"/>
</dbReference>
<gene>
    <name evidence="3" type="ORF">E0Z10_g10480</name>
</gene>
<accession>A0A4Z0YHR1</accession>
<feature type="domain" description="DUF7896" evidence="2">
    <location>
        <begin position="580"/>
        <end position="667"/>
    </location>
</feature>
<name>A0A4Z0YHR1_9PEZI</name>
<organism evidence="3 4">
    <name type="scientific">Xylaria hypoxylon</name>
    <dbReference type="NCBI Taxonomy" id="37992"/>
    <lineage>
        <taxon>Eukaryota</taxon>
        <taxon>Fungi</taxon>
        <taxon>Dikarya</taxon>
        <taxon>Ascomycota</taxon>
        <taxon>Pezizomycotina</taxon>
        <taxon>Sordariomycetes</taxon>
        <taxon>Xylariomycetidae</taxon>
        <taxon>Xylariales</taxon>
        <taxon>Xylariaceae</taxon>
        <taxon>Xylaria</taxon>
    </lineage>
</organism>
<sequence length="794" mass="87796">MTEVKVSMPESTSVTTFLRTNLPGPRFRAKLTTIGQEGKLYRMQRIAETRAITTTDDSRDLATEVEAACVSSQNETDSGYGTTSFNRNTTQPTRTTLAFSRKPIPQQFLDRLLDIRALFTEPLLDTVSAKQRPTKGASMKLKYTDHDDSLYLVIQCDKRDKKRMRKFFAQDHVKEMIGDDITVHITTGLRQLATQELKVYGANFGVASCGTMIRIEGAHGSSMATLGGVITVVKEGRMVTYGLTAGHALSRLVHNSNRSSRSSWSDIENDSDTPYSSDESSDSSDNDQSEVFPGAPSELGSQIGNITEHSFQSTSSSANRDWALIELHPNQSISNLIHIPCSSGLCKPASITTLTFKPLISTPIQSPVNVIIPTSRGNQRGTLTSSTSSLLVAPGREFVETHDVVLDDGFALQPGDSGSWVIHETTGEVYGHVVSIDMLGEAYVMPLNHTLQDIQAHIHADYVGLPQESEKPIDTWKSTVQIEEYPGPLKKLALPIGFEGLDLDFLCSQMNDAPLPTREPTEELAPDEMSRSTSGGTFDSGYITDFPQLPNSVSFDTGSIVAHQADNARLPKYAKHQQAVKKVICVHPSTMGLKVNTPIIRPLEKCRACREEKKYGAYYNAAAHLRRTHFRGRPSRSKGSPAAIAASGRDPLNWPPMKELKSWLQEVWVDRVDSTSLDGEEESDAMMETEGLEQEETRTEDMMRKPDADANWDSQLEDGSLVTPVNRILELQPFTISDNRRVKLSSSPPALRGNLEHHEPYLHDSGIGNRHVFQDYTSISRSYDDKSTAWDDAI</sequence>
<feature type="region of interest" description="Disordered" evidence="1">
    <location>
        <begin position="259"/>
        <end position="299"/>
    </location>
</feature>
<dbReference type="Proteomes" id="UP000297716">
    <property type="component" value="Unassembled WGS sequence"/>
</dbReference>